<dbReference type="Pfam" id="PF02518">
    <property type="entry name" value="HATPase_c"/>
    <property type="match status" value="1"/>
</dbReference>
<dbReference type="SUPFAM" id="SSF55874">
    <property type="entry name" value="ATPase domain of HSP90 chaperone/DNA topoisomerase II/histidine kinase"/>
    <property type="match status" value="1"/>
</dbReference>
<dbReference type="STRING" id="47854.GA0070603_3508"/>
<dbReference type="Pfam" id="PF07730">
    <property type="entry name" value="HisKA_3"/>
    <property type="match status" value="1"/>
</dbReference>
<evidence type="ECO:0000256" key="1">
    <source>
        <dbReference type="ARBA" id="ARBA00000085"/>
    </source>
</evidence>
<feature type="domain" description="Histidine kinase/HSP90-like ATPase" evidence="10">
    <location>
        <begin position="345"/>
        <end position="429"/>
    </location>
</feature>
<reference evidence="13" key="1">
    <citation type="submission" date="2016-06" db="EMBL/GenBank/DDBJ databases">
        <authorList>
            <person name="Varghese N."/>
            <person name="Submissions Spin"/>
        </authorList>
    </citation>
    <scope>NUCLEOTIDE SEQUENCE [LARGE SCALE GENOMIC DNA]</scope>
    <source>
        <strain evidence="13">DSM 44151</strain>
    </source>
</reference>
<sequence length="437" mass="45719">MAPGYDIGGREIPRQRHAPAGPASLGSPVMRTGRIIEHGWRGLRTVVTATDPAPSWLAGRPAAVRRAVVVLLATATVVGFPLCAALAARAHPGADGWVTLVGLAEVAPLALLVRHPLLAWRVGWLAALLTPLAPGDPWGSWAWDPPQIPVFVLAFTVAALRYGRPALWTMYALMVAVLWVWIPGPDSVGGTLALGAYAVLLDALAGRAGARRALHEQAELTRAEYARRAALEERARIARELHDVVAHHMSLIAVQAETAPYRHDAVPEPVRAEFASISAGAREALADMRRLLGTLRGADPPERAPQPGLDDLPALVEGARRAGVPVTLDTAGIAGVPATVGLCAYRVVQESLSNAARHAGQAPVAVTVRRDGDLLRVSVVNAAPDVPPPPRTGGHGLAGMRERVTLLGGTLSAGLDGAGGFAVEATFPCADDPEDVS</sequence>
<evidence type="ECO:0000256" key="9">
    <source>
        <dbReference type="SAM" id="Phobius"/>
    </source>
</evidence>
<dbReference type="CDD" id="cd16917">
    <property type="entry name" value="HATPase_UhpB-NarQ-NarX-like"/>
    <property type="match status" value="1"/>
</dbReference>
<dbReference type="GO" id="GO:0046983">
    <property type="term" value="F:protein dimerization activity"/>
    <property type="evidence" value="ECO:0007669"/>
    <property type="project" value="InterPro"/>
</dbReference>
<evidence type="ECO:0000259" key="10">
    <source>
        <dbReference type="Pfam" id="PF02518"/>
    </source>
</evidence>
<dbReference type="PANTHER" id="PTHR24421:SF10">
    <property type="entry name" value="NITRATE_NITRITE SENSOR PROTEIN NARQ"/>
    <property type="match status" value="1"/>
</dbReference>
<dbReference type="Proteomes" id="UP000198605">
    <property type="component" value="Unassembled WGS sequence"/>
</dbReference>
<organism evidence="12 13">
    <name type="scientific">Micromonospora chersina</name>
    <dbReference type="NCBI Taxonomy" id="47854"/>
    <lineage>
        <taxon>Bacteria</taxon>
        <taxon>Bacillati</taxon>
        <taxon>Actinomycetota</taxon>
        <taxon>Actinomycetes</taxon>
        <taxon>Micromonosporales</taxon>
        <taxon>Micromonosporaceae</taxon>
        <taxon>Micromonospora</taxon>
    </lineage>
</organism>
<evidence type="ECO:0000256" key="6">
    <source>
        <dbReference type="ARBA" id="ARBA00022777"/>
    </source>
</evidence>
<dbReference type="InterPro" id="IPR050482">
    <property type="entry name" value="Sensor_HK_TwoCompSys"/>
</dbReference>
<dbReference type="InterPro" id="IPR011712">
    <property type="entry name" value="Sig_transdc_His_kin_sub3_dim/P"/>
</dbReference>
<proteinExistence type="predicted"/>
<dbReference type="Gene3D" id="1.20.5.1930">
    <property type="match status" value="1"/>
</dbReference>
<dbReference type="Gene3D" id="3.30.565.10">
    <property type="entry name" value="Histidine kinase-like ATPase, C-terminal domain"/>
    <property type="match status" value="1"/>
</dbReference>
<dbReference type="InterPro" id="IPR036890">
    <property type="entry name" value="HATPase_C_sf"/>
</dbReference>
<dbReference type="GO" id="GO:0016020">
    <property type="term" value="C:membrane"/>
    <property type="evidence" value="ECO:0007669"/>
    <property type="project" value="InterPro"/>
</dbReference>
<dbReference type="GO" id="GO:0005524">
    <property type="term" value="F:ATP binding"/>
    <property type="evidence" value="ECO:0007669"/>
    <property type="project" value="UniProtKB-KW"/>
</dbReference>
<dbReference type="PANTHER" id="PTHR24421">
    <property type="entry name" value="NITRATE/NITRITE SENSOR PROTEIN NARX-RELATED"/>
    <property type="match status" value="1"/>
</dbReference>
<keyword evidence="6 12" id="KW-0418">Kinase</keyword>
<evidence type="ECO:0000259" key="11">
    <source>
        <dbReference type="Pfam" id="PF07730"/>
    </source>
</evidence>
<feature type="domain" description="Signal transduction histidine kinase subgroup 3 dimerisation and phosphoacceptor" evidence="11">
    <location>
        <begin position="233"/>
        <end position="297"/>
    </location>
</feature>
<accession>A0A1C6VA86</accession>
<evidence type="ECO:0000256" key="2">
    <source>
        <dbReference type="ARBA" id="ARBA00012438"/>
    </source>
</evidence>
<keyword evidence="4" id="KW-0808">Transferase</keyword>
<dbReference type="GO" id="GO:0000155">
    <property type="term" value="F:phosphorelay sensor kinase activity"/>
    <property type="evidence" value="ECO:0007669"/>
    <property type="project" value="InterPro"/>
</dbReference>
<keyword evidence="7" id="KW-0067">ATP-binding</keyword>
<evidence type="ECO:0000256" key="3">
    <source>
        <dbReference type="ARBA" id="ARBA00022553"/>
    </source>
</evidence>
<name>A0A1C6VA86_9ACTN</name>
<comment type="catalytic activity">
    <reaction evidence="1">
        <text>ATP + protein L-histidine = ADP + protein N-phospho-L-histidine.</text>
        <dbReference type="EC" id="2.7.13.3"/>
    </reaction>
</comment>
<keyword evidence="9" id="KW-0812">Transmembrane</keyword>
<keyword evidence="3" id="KW-0597">Phosphoprotein</keyword>
<evidence type="ECO:0000313" key="12">
    <source>
        <dbReference type="EMBL" id="SCL62984.1"/>
    </source>
</evidence>
<evidence type="ECO:0000256" key="8">
    <source>
        <dbReference type="ARBA" id="ARBA00023012"/>
    </source>
</evidence>
<keyword evidence="13" id="KW-1185">Reference proteome</keyword>
<dbReference type="EC" id="2.7.13.3" evidence="2"/>
<keyword evidence="5" id="KW-0547">Nucleotide-binding</keyword>
<dbReference type="EMBL" id="FMIB01000002">
    <property type="protein sequence ID" value="SCL62984.1"/>
    <property type="molecule type" value="Genomic_DNA"/>
</dbReference>
<keyword evidence="9" id="KW-1133">Transmembrane helix</keyword>
<evidence type="ECO:0000256" key="7">
    <source>
        <dbReference type="ARBA" id="ARBA00022840"/>
    </source>
</evidence>
<keyword evidence="9" id="KW-0472">Membrane</keyword>
<keyword evidence="8" id="KW-0902">Two-component regulatory system</keyword>
<evidence type="ECO:0000313" key="13">
    <source>
        <dbReference type="Proteomes" id="UP000198605"/>
    </source>
</evidence>
<evidence type="ECO:0000256" key="4">
    <source>
        <dbReference type="ARBA" id="ARBA00022679"/>
    </source>
</evidence>
<protein>
    <recommendedName>
        <fullName evidence="2">histidine kinase</fullName>
        <ecNumber evidence="2">2.7.13.3</ecNumber>
    </recommendedName>
</protein>
<gene>
    <name evidence="12" type="ORF">GA0070603_3508</name>
</gene>
<dbReference type="InterPro" id="IPR003594">
    <property type="entry name" value="HATPase_dom"/>
</dbReference>
<dbReference type="AlphaFoldDB" id="A0A1C6VA86"/>
<feature type="transmembrane region" description="Helical" evidence="9">
    <location>
        <begin position="67"/>
        <end position="88"/>
    </location>
</feature>
<evidence type="ECO:0000256" key="5">
    <source>
        <dbReference type="ARBA" id="ARBA00022741"/>
    </source>
</evidence>